<proteinExistence type="predicted"/>
<comment type="caution">
    <text evidence="1">The sequence shown here is derived from an EMBL/GenBank/DDBJ whole genome shotgun (WGS) entry which is preliminary data.</text>
</comment>
<accession>A0ACB5TG44</accession>
<keyword evidence="2" id="KW-1185">Reference proteome</keyword>
<dbReference type="EMBL" id="BSXV01000172">
    <property type="protein sequence ID" value="GME87869.1"/>
    <property type="molecule type" value="Genomic_DNA"/>
</dbReference>
<evidence type="ECO:0000313" key="2">
    <source>
        <dbReference type="Proteomes" id="UP001165101"/>
    </source>
</evidence>
<reference evidence="1" key="1">
    <citation type="submission" date="2023-04" db="EMBL/GenBank/DDBJ databases">
        <title>Candida boidinii NBRC 1967.</title>
        <authorList>
            <person name="Ichikawa N."/>
            <person name="Sato H."/>
            <person name="Tonouchi N."/>
        </authorList>
    </citation>
    <scope>NUCLEOTIDE SEQUENCE</scope>
    <source>
        <strain evidence="1">NBRC 1967</strain>
    </source>
</reference>
<gene>
    <name evidence="1" type="ORF">Cboi01_000060400</name>
</gene>
<dbReference type="Proteomes" id="UP001165101">
    <property type="component" value="Unassembled WGS sequence"/>
</dbReference>
<sequence length="262" mass="29695">MLSAFSSAQYLKTLNDLFKISSFIPKPESQIKKSKAVAKSVEEVAAERKARKAANKEKRAAIFKRTEAYTKEYQDAERALIVAKREAKANKSYYIEAEPKLVFVVRIKGIMKIPPKPRKVLQLLRLLQINAGVFVKVTKATTELLKLVEPYIAYGYPSLSTIRQLVYKRGYGKINKQRIPLSDNAVIEQGLGKYGIVSVEDLIHEIYTVGPNFKQANNFLFPFKLSNPNGGWGTRRKFQHFIQGGSFGNRADYINKLVKSMN</sequence>
<organism evidence="1 2">
    <name type="scientific">Candida boidinii</name>
    <name type="common">Yeast</name>
    <dbReference type="NCBI Taxonomy" id="5477"/>
    <lineage>
        <taxon>Eukaryota</taxon>
        <taxon>Fungi</taxon>
        <taxon>Dikarya</taxon>
        <taxon>Ascomycota</taxon>
        <taxon>Saccharomycotina</taxon>
        <taxon>Pichiomycetes</taxon>
        <taxon>Pichiales</taxon>
        <taxon>Pichiaceae</taxon>
        <taxon>Ogataea</taxon>
        <taxon>Ogataea/Candida clade</taxon>
    </lineage>
</organism>
<name>A0ACB5TG44_CANBO</name>
<protein>
    <submittedName>
        <fullName evidence="1">Unnamed protein product</fullName>
    </submittedName>
</protein>
<evidence type="ECO:0000313" key="1">
    <source>
        <dbReference type="EMBL" id="GME87869.1"/>
    </source>
</evidence>